<accession>A0ABX1CU24</accession>
<organism evidence="1 2">
    <name type="scientific">Sphingomonas corticis</name>
    <dbReference type="NCBI Taxonomy" id="2722791"/>
    <lineage>
        <taxon>Bacteria</taxon>
        <taxon>Pseudomonadati</taxon>
        <taxon>Pseudomonadota</taxon>
        <taxon>Alphaproteobacteria</taxon>
        <taxon>Sphingomonadales</taxon>
        <taxon>Sphingomonadaceae</taxon>
        <taxon>Sphingomonas</taxon>
    </lineage>
</organism>
<proteinExistence type="predicted"/>
<gene>
    <name evidence="1" type="ORF">HBH26_20150</name>
</gene>
<evidence type="ECO:0000313" key="2">
    <source>
        <dbReference type="Proteomes" id="UP000732399"/>
    </source>
</evidence>
<sequence>MQSSIAVQRLLGRLGIASRVWLGAFCAAEVFENPNVAGWGGFWGDDHHAWTTTEFYELVDLPVGEMTKHPRSARSDGIPMPPLWWDDISQWPPVLRYLPDRAVEPAFPDPADMEDLARFLERVDQSFDERLASGSVEAVRFGPMLHGADSMNELHNTGHPWLERASLFLDRGAVLPPWIQEREQELIAAHRAGQRARSRLSHVTGEVRNG</sequence>
<protein>
    <submittedName>
        <fullName evidence="1">Uncharacterized protein</fullName>
    </submittedName>
</protein>
<dbReference type="RefSeq" id="WP_168136354.1">
    <property type="nucleotide sequence ID" value="NZ_JAAVJH010000042.1"/>
</dbReference>
<evidence type="ECO:0000313" key="1">
    <source>
        <dbReference type="EMBL" id="NJR80881.1"/>
    </source>
</evidence>
<dbReference type="Proteomes" id="UP000732399">
    <property type="component" value="Unassembled WGS sequence"/>
</dbReference>
<reference evidence="1 2" key="1">
    <citation type="submission" date="2020-03" db="EMBL/GenBank/DDBJ databases">
        <authorList>
            <person name="Wang L."/>
            <person name="He N."/>
            <person name="Li Y."/>
            <person name="Fang Y."/>
            <person name="Zhang F."/>
        </authorList>
    </citation>
    <scope>NUCLEOTIDE SEQUENCE [LARGE SCALE GENOMIC DNA]</scope>
    <source>
        <strain evidence="1 2">36D10-4-7</strain>
    </source>
</reference>
<name>A0ABX1CU24_9SPHN</name>
<keyword evidence="2" id="KW-1185">Reference proteome</keyword>
<comment type="caution">
    <text evidence="1">The sequence shown here is derived from an EMBL/GenBank/DDBJ whole genome shotgun (WGS) entry which is preliminary data.</text>
</comment>
<dbReference type="EMBL" id="JAAVJH010000042">
    <property type="protein sequence ID" value="NJR80881.1"/>
    <property type="molecule type" value="Genomic_DNA"/>
</dbReference>